<feature type="domain" description="Ferrous iron transporter FeoA-like" evidence="2">
    <location>
        <begin position="3"/>
        <end position="74"/>
    </location>
</feature>
<evidence type="ECO:0000313" key="3">
    <source>
        <dbReference type="EMBL" id="KEJ93491.1"/>
    </source>
</evidence>
<gene>
    <name evidence="3" type="ORF">EH55_01595</name>
</gene>
<evidence type="ECO:0000259" key="2">
    <source>
        <dbReference type="SMART" id="SM00899"/>
    </source>
</evidence>
<dbReference type="Gene3D" id="2.30.30.90">
    <property type="match status" value="1"/>
</dbReference>
<comment type="caution">
    <text evidence="3">The sequence shown here is derived from an EMBL/GenBank/DDBJ whole genome shotgun (WGS) entry which is preliminary data.</text>
</comment>
<sequence length="78" mass="8298">MQMNLIEMKNGESAVIKVLPNGEAAQRLEALGLHGGKTIEKLSCMPFGGPVTVLLDGRQFAISHGIAEQIEIEIQPAG</sequence>
<dbReference type="InterPro" id="IPR008988">
    <property type="entry name" value="Transcriptional_repressor_C"/>
</dbReference>
<accession>A0A073IVL4</accession>
<proteinExistence type="predicted"/>
<dbReference type="InterPro" id="IPR038157">
    <property type="entry name" value="FeoA_core_dom"/>
</dbReference>
<evidence type="ECO:0000256" key="1">
    <source>
        <dbReference type="ARBA" id="ARBA00023004"/>
    </source>
</evidence>
<name>A0A073IVL4_9BACT</name>
<dbReference type="Proteomes" id="UP000027665">
    <property type="component" value="Unassembled WGS sequence"/>
</dbReference>
<organism evidence="3 4">
    <name type="scientific">Synergistes jonesii</name>
    <dbReference type="NCBI Taxonomy" id="2754"/>
    <lineage>
        <taxon>Bacteria</taxon>
        <taxon>Thermotogati</taxon>
        <taxon>Synergistota</taxon>
        <taxon>Synergistia</taxon>
        <taxon>Synergistales</taxon>
        <taxon>Synergistaceae</taxon>
        <taxon>Synergistes</taxon>
    </lineage>
</organism>
<keyword evidence="4" id="KW-1185">Reference proteome</keyword>
<dbReference type="PANTHER" id="PTHR43151">
    <property type="entry name" value="FEOA FAMILY PROTEIN"/>
    <property type="match status" value="1"/>
</dbReference>
<dbReference type="SUPFAM" id="SSF50037">
    <property type="entry name" value="C-terminal domain of transcriptional repressors"/>
    <property type="match status" value="1"/>
</dbReference>
<dbReference type="InterPro" id="IPR007167">
    <property type="entry name" value="Fe-transptr_FeoA-like"/>
</dbReference>
<dbReference type="EMBL" id="JMKI01000002">
    <property type="protein sequence ID" value="KEJ93491.1"/>
    <property type="molecule type" value="Genomic_DNA"/>
</dbReference>
<dbReference type="Pfam" id="PF04023">
    <property type="entry name" value="FeoA"/>
    <property type="match status" value="1"/>
</dbReference>
<evidence type="ECO:0000313" key="4">
    <source>
        <dbReference type="Proteomes" id="UP000027665"/>
    </source>
</evidence>
<protein>
    <submittedName>
        <fullName evidence="3">Iron transporter FeoA</fullName>
    </submittedName>
</protein>
<dbReference type="GO" id="GO:0046914">
    <property type="term" value="F:transition metal ion binding"/>
    <property type="evidence" value="ECO:0007669"/>
    <property type="project" value="InterPro"/>
</dbReference>
<dbReference type="STRING" id="2754.EH55_01595"/>
<dbReference type="eggNOG" id="COG1918">
    <property type="taxonomic scope" value="Bacteria"/>
</dbReference>
<dbReference type="SMART" id="SM00899">
    <property type="entry name" value="FeoA"/>
    <property type="match status" value="1"/>
</dbReference>
<dbReference type="PANTHER" id="PTHR43151:SF1">
    <property type="entry name" value="SSR2333 PROTEIN"/>
    <property type="match status" value="1"/>
</dbReference>
<dbReference type="AlphaFoldDB" id="A0A073IVL4"/>
<keyword evidence="1" id="KW-0408">Iron</keyword>
<reference evidence="3 4" key="1">
    <citation type="submission" date="2014-04" db="EMBL/GenBank/DDBJ databases">
        <title>Draft Genome Sequence of Synergistes jonesii.</title>
        <authorList>
            <person name="Coil D.A."/>
            <person name="Eisen J.A."/>
            <person name="Holland-Moritz H.E."/>
        </authorList>
    </citation>
    <scope>NUCLEOTIDE SEQUENCE [LARGE SCALE GENOMIC DNA]</scope>
    <source>
        <strain evidence="3 4">78-1</strain>
    </source>
</reference>
<dbReference type="InterPro" id="IPR053184">
    <property type="entry name" value="FeoA-like"/>
</dbReference>